<organism evidence="2 3">
    <name type="scientific">Nanobdella aerobiophila</name>
    <dbReference type="NCBI Taxonomy" id="2586965"/>
    <lineage>
        <taxon>Archaea</taxon>
        <taxon>Nanobdellota</taxon>
        <taxon>Nanobdellia</taxon>
        <taxon>Nanobdellales</taxon>
        <taxon>Nanobdellaceae</taxon>
        <taxon>Nanobdella</taxon>
    </lineage>
</organism>
<feature type="transmembrane region" description="Helical" evidence="1">
    <location>
        <begin position="21"/>
        <end position="39"/>
    </location>
</feature>
<dbReference type="KEGG" id="naer:MJ1_0412"/>
<dbReference type="AlphaFoldDB" id="A0A915SY64"/>
<keyword evidence="1" id="KW-1133">Transmembrane helix</keyword>
<evidence type="ECO:0000313" key="3">
    <source>
        <dbReference type="Proteomes" id="UP001055553"/>
    </source>
</evidence>
<keyword evidence="3" id="KW-1185">Reference proteome</keyword>
<sequence length="169" mass="19547">MIKKLKKYIEYIFFGDDLKSDILFIILILIIYSIVNLIYPPLFSVIVSPSMEHTYFNIKKYSTYNITINNFTEFPYPNGLYIGDIVIILPINTQYLQIGDMILYKGISIYSGEDIFHRIIGYNNTNFIIMGDNNPGPIVFENENDMPPNRIVGTGILRIPFLGYIKILI</sequence>
<gene>
    <name evidence="2" type="ORF">MJ1_0412</name>
</gene>
<protein>
    <submittedName>
        <fullName evidence="2">Signal peptidase</fullName>
    </submittedName>
</protein>
<reference evidence="3" key="1">
    <citation type="journal article" date="2022" name="Int. J. Syst. Evol. Microbiol.">
        <title>Nanobdella aerobiophila gen. nov., sp. nov., a thermoacidophilic, obligate ectosymbiotic archaeon, and proposal of Nanobdellaceae fam. nov., Nanobdellales ord. nov. and Nanobdellia class. nov.</title>
        <authorList>
            <person name="Kato S."/>
            <person name="Ogasawara A."/>
            <person name="Itoh T."/>
            <person name="Sakai H.D."/>
            <person name="Shimizu M."/>
            <person name="Yuki M."/>
            <person name="Kaneko M."/>
            <person name="Takashina T."/>
            <person name="Ohkuma M."/>
        </authorList>
    </citation>
    <scope>NUCLEOTIDE SEQUENCE [LARGE SCALE GENOMIC DNA]</scope>
    <source>
        <strain evidence="3">MJ1</strain>
    </source>
</reference>
<proteinExistence type="predicted"/>
<evidence type="ECO:0000256" key="1">
    <source>
        <dbReference type="SAM" id="Phobius"/>
    </source>
</evidence>
<dbReference type="RefSeq" id="WP_258392892.1">
    <property type="nucleotide sequence ID" value="NZ_AP019769.1"/>
</dbReference>
<dbReference type="EMBL" id="AP019769">
    <property type="protein sequence ID" value="BBL45575.1"/>
    <property type="molecule type" value="Genomic_DNA"/>
</dbReference>
<keyword evidence="1" id="KW-0812">Transmembrane</keyword>
<name>A0A915SY64_9ARCH</name>
<evidence type="ECO:0000313" key="2">
    <source>
        <dbReference type="EMBL" id="BBL45575.1"/>
    </source>
</evidence>
<dbReference type="Proteomes" id="UP001055553">
    <property type="component" value="Chromosome"/>
</dbReference>
<dbReference type="GeneID" id="74568358"/>
<keyword evidence="1" id="KW-0472">Membrane</keyword>
<accession>A0A915SY64</accession>